<dbReference type="GO" id="GO:0009089">
    <property type="term" value="P:lysine biosynthetic process via diaminopimelate"/>
    <property type="evidence" value="ECO:0007669"/>
    <property type="project" value="UniProtKB-UniRule"/>
</dbReference>
<dbReference type="Gene3D" id="3.40.50.720">
    <property type="entry name" value="NAD(P)-binding Rossmann-like Domain"/>
    <property type="match status" value="1"/>
</dbReference>
<comment type="subunit">
    <text evidence="13">Homotetramer.</text>
</comment>
<comment type="caution">
    <text evidence="13">Was originally thought to be a dihydrodipicolinate reductase (DHDPR), catalyzing the conversion of dihydrodipicolinate to tetrahydrodipicolinate. However, it was shown in E.coli that the substrate of the enzymatic reaction is not dihydrodipicolinate (DHDP) but in fact (2S,4S)-4-hydroxy-2,3,4,5-tetrahydrodipicolinic acid (HTPA), the product released by the DapA-catalyzed reaction.</text>
</comment>
<feature type="binding site" evidence="13">
    <location>
        <begin position="165"/>
        <end position="166"/>
    </location>
    <ligand>
        <name>(S)-2,3,4,5-tetrahydrodipicolinate</name>
        <dbReference type="ChEBI" id="CHEBI:16845"/>
    </ligand>
</feature>
<sequence length="265" mass="28737">MNIIVTGPKGKMGKLIIKIANEMNELNIVGALAPKGRDYIGKDVGVVSAVGIEVGAVVVDNLESIINKTDVIIDYTTPECSMSIMEKALEYKKAVVCGTTGFSKEQYNRIVEISKSIPVVFAANTSMVVNLMYKLLKISAETIGNMSDIEIVEMHDRYKKDAPSGTSKEMGEIIAEALGKNLSDIAVFGREGEGARKEGTIGYHSLRAGDISSSHTVMFGLMGERLEITHHAHNWECFANGACKAALFLKEKEPGFYTVKDVLGL</sequence>
<accession>A0A0E3JN44</accession>
<dbReference type="GO" id="GO:0016726">
    <property type="term" value="F:oxidoreductase activity, acting on CH or CH2 groups, NAD or NADP as acceptor"/>
    <property type="evidence" value="ECO:0007669"/>
    <property type="project" value="UniProtKB-UniRule"/>
</dbReference>
<dbReference type="InterPro" id="IPR022664">
    <property type="entry name" value="DapB_N_CS"/>
</dbReference>
<feature type="domain" description="Dihydrodipicolinate reductase N-terminal" evidence="14">
    <location>
        <begin position="1"/>
        <end position="124"/>
    </location>
</feature>
<dbReference type="GO" id="GO:0051287">
    <property type="term" value="F:NAD binding"/>
    <property type="evidence" value="ECO:0007669"/>
    <property type="project" value="UniProtKB-UniRule"/>
</dbReference>
<feature type="active site" description="Proton donor/acceptor" evidence="13">
    <location>
        <position position="155"/>
    </location>
</feature>
<keyword evidence="3 13" id="KW-0028">Amino-acid biosynthesis</keyword>
<protein>
    <recommendedName>
        <fullName evidence="10 13">4-hydroxy-tetrahydrodipicolinate reductase</fullName>
        <shortName evidence="13">HTPA reductase</shortName>
        <ecNumber evidence="10 13">1.17.1.8</ecNumber>
    </recommendedName>
</protein>
<evidence type="ECO:0000256" key="13">
    <source>
        <dbReference type="HAMAP-Rule" id="MF_00102"/>
    </source>
</evidence>
<comment type="catalytic activity">
    <reaction evidence="11 13">
        <text>(S)-2,3,4,5-tetrahydrodipicolinate + NADP(+) + H2O = (2S,4S)-4-hydroxy-2,3,4,5-tetrahydrodipicolinate + NADPH + H(+)</text>
        <dbReference type="Rhea" id="RHEA:35331"/>
        <dbReference type="ChEBI" id="CHEBI:15377"/>
        <dbReference type="ChEBI" id="CHEBI:15378"/>
        <dbReference type="ChEBI" id="CHEBI:16845"/>
        <dbReference type="ChEBI" id="CHEBI:57783"/>
        <dbReference type="ChEBI" id="CHEBI:58349"/>
        <dbReference type="ChEBI" id="CHEBI:67139"/>
        <dbReference type="EC" id="1.17.1.8"/>
    </reaction>
</comment>
<evidence type="ECO:0000259" key="14">
    <source>
        <dbReference type="Pfam" id="PF01113"/>
    </source>
</evidence>
<dbReference type="PANTHER" id="PTHR20836">
    <property type="entry name" value="DIHYDRODIPICOLINATE REDUCTASE"/>
    <property type="match status" value="1"/>
</dbReference>
<organism evidence="16 17">
    <name type="scientific">Clostridium scatologenes</name>
    <dbReference type="NCBI Taxonomy" id="1548"/>
    <lineage>
        <taxon>Bacteria</taxon>
        <taxon>Bacillati</taxon>
        <taxon>Bacillota</taxon>
        <taxon>Clostridia</taxon>
        <taxon>Eubacteriales</taxon>
        <taxon>Clostridiaceae</taxon>
        <taxon>Clostridium</taxon>
    </lineage>
</organism>
<evidence type="ECO:0000256" key="4">
    <source>
        <dbReference type="ARBA" id="ARBA00022857"/>
    </source>
</evidence>
<feature type="binding site" evidence="13">
    <location>
        <position position="38"/>
    </location>
    <ligand>
        <name>NAD(+)</name>
        <dbReference type="ChEBI" id="CHEBI:57540"/>
    </ligand>
</feature>
<feature type="domain" description="Dihydrodipicolinate reductase C-terminal" evidence="15">
    <location>
        <begin position="129"/>
        <end position="263"/>
    </location>
</feature>
<comment type="caution">
    <text evidence="13">Lacks conserved residue(s) required for the propagation of feature annotation.</text>
</comment>
<comment type="similarity">
    <text evidence="1 13">Belongs to the DapB family.</text>
</comment>
<dbReference type="RefSeq" id="WP_029161964.1">
    <property type="nucleotide sequence ID" value="NZ_CP009933.1"/>
</dbReference>
<dbReference type="InterPro" id="IPR022663">
    <property type="entry name" value="DapB_C"/>
</dbReference>
<dbReference type="Proteomes" id="UP000033115">
    <property type="component" value="Chromosome"/>
</dbReference>
<dbReference type="HOGENOM" id="CLU_047479_2_1_9"/>
<keyword evidence="6 13" id="KW-0560">Oxidoreductase</keyword>
<evidence type="ECO:0000259" key="15">
    <source>
        <dbReference type="Pfam" id="PF05173"/>
    </source>
</evidence>
<evidence type="ECO:0000256" key="12">
    <source>
        <dbReference type="ARBA" id="ARBA00049396"/>
    </source>
</evidence>
<feature type="binding site" evidence="13">
    <location>
        <begin position="122"/>
        <end position="125"/>
    </location>
    <ligand>
        <name>NAD(+)</name>
        <dbReference type="ChEBI" id="CHEBI:57540"/>
    </ligand>
</feature>
<dbReference type="InterPro" id="IPR023940">
    <property type="entry name" value="DHDPR_bac"/>
</dbReference>
<name>A0A0E3JN44_CLOSL</name>
<feature type="active site" description="Proton donor" evidence="13">
    <location>
        <position position="159"/>
    </location>
</feature>
<comment type="subcellular location">
    <subcellularLocation>
        <location evidence="13">Cytoplasm</location>
    </subcellularLocation>
</comment>
<feature type="binding site" evidence="13">
    <location>
        <begin position="98"/>
        <end position="100"/>
    </location>
    <ligand>
        <name>NAD(+)</name>
        <dbReference type="ChEBI" id="CHEBI:57540"/>
    </ligand>
</feature>
<evidence type="ECO:0000256" key="7">
    <source>
        <dbReference type="ARBA" id="ARBA00023027"/>
    </source>
</evidence>
<dbReference type="AlphaFoldDB" id="A0A0E3JN44"/>
<feature type="binding site" evidence="13">
    <location>
        <begin position="7"/>
        <end position="12"/>
    </location>
    <ligand>
        <name>NAD(+)</name>
        <dbReference type="ChEBI" id="CHEBI:57540"/>
    </ligand>
</feature>
<dbReference type="SUPFAM" id="SSF51735">
    <property type="entry name" value="NAD(P)-binding Rossmann-fold domains"/>
    <property type="match status" value="1"/>
</dbReference>
<comment type="catalytic activity">
    <reaction evidence="12 13">
        <text>(S)-2,3,4,5-tetrahydrodipicolinate + NAD(+) + H2O = (2S,4S)-4-hydroxy-2,3,4,5-tetrahydrodipicolinate + NADH + H(+)</text>
        <dbReference type="Rhea" id="RHEA:35323"/>
        <dbReference type="ChEBI" id="CHEBI:15377"/>
        <dbReference type="ChEBI" id="CHEBI:15378"/>
        <dbReference type="ChEBI" id="CHEBI:16845"/>
        <dbReference type="ChEBI" id="CHEBI:57540"/>
        <dbReference type="ChEBI" id="CHEBI:57945"/>
        <dbReference type="ChEBI" id="CHEBI:67139"/>
        <dbReference type="EC" id="1.17.1.8"/>
    </reaction>
</comment>
<evidence type="ECO:0000256" key="8">
    <source>
        <dbReference type="ARBA" id="ARBA00023154"/>
    </source>
</evidence>
<dbReference type="GO" id="GO:0019877">
    <property type="term" value="P:diaminopimelate biosynthetic process"/>
    <property type="evidence" value="ECO:0007669"/>
    <property type="project" value="UniProtKB-UniRule"/>
</dbReference>
<comment type="pathway">
    <text evidence="9 13">Amino-acid biosynthesis; L-lysine biosynthesis via DAP pathway; (S)-tetrahydrodipicolinate from L-aspartate: step 4/4.</text>
</comment>
<dbReference type="STRING" id="1548.CSCA_1717"/>
<evidence type="ECO:0000256" key="2">
    <source>
        <dbReference type="ARBA" id="ARBA00022490"/>
    </source>
</evidence>
<evidence type="ECO:0000256" key="6">
    <source>
        <dbReference type="ARBA" id="ARBA00023002"/>
    </source>
</evidence>
<keyword evidence="7 13" id="KW-0520">NAD</keyword>
<keyword evidence="17" id="KW-1185">Reference proteome</keyword>
<dbReference type="FunFam" id="3.30.360.10:FF:000004">
    <property type="entry name" value="4-hydroxy-tetrahydrodipicolinate reductase"/>
    <property type="match status" value="1"/>
</dbReference>
<evidence type="ECO:0000256" key="10">
    <source>
        <dbReference type="ARBA" id="ARBA00038983"/>
    </source>
</evidence>
<dbReference type="PIRSF" id="PIRSF000161">
    <property type="entry name" value="DHPR"/>
    <property type="match status" value="1"/>
</dbReference>
<dbReference type="CDD" id="cd02274">
    <property type="entry name" value="DHDPR_N"/>
    <property type="match status" value="1"/>
</dbReference>
<dbReference type="PROSITE" id="PS01298">
    <property type="entry name" value="DAPB"/>
    <property type="match status" value="1"/>
</dbReference>
<evidence type="ECO:0000256" key="3">
    <source>
        <dbReference type="ARBA" id="ARBA00022605"/>
    </source>
</evidence>
<reference evidence="16 17" key="1">
    <citation type="journal article" date="2015" name="J. Biotechnol.">
        <title>Complete genome sequence of a malodorant-producing acetogen, Clostridium scatologenes ATCC 25775(T).</title>
        <authorList>
            <person name="Zhu Z."/>
            <person name="Guo T."/>
            <person name="Zheng H."/>
            <person name="Song T."/>
            <person name="Ouyang P."/>
            <person name="Xie J."/>
        </authorList>
    </citation>
    <scope>NUCLEOTIDE SEQUENCE [LARGE SCALE GENOMIC DNA]</scope>
    <source>
        <strain evidence="16 17">ATCC 25775</strain>
    </source>
</reference>
<dbReference type="GO" id="GO:0008839">
    <property type="term" value="F:4-hydroxy-tetrahydrodipicolinate reductase"/>
    <property type="evidence" value="ECO:0007669"/>
    <property type="project" value="UniProtKB-UniRule"/>
</dbReference>
<keyword evidence="4 13" id="KW-0521">NADP</keyword>
<dbReference type="Pfam" id="PF05173">
    <property type="entry name" value="DapB_C"/>
    <property type="match status" value="1"/>
</dbReference>
<dbReference type="GO" id="GO:0005829">
    <property type="term" value="C:cytosol"/>
    <property type="evidence" value="ECO:0007669"/>
    <property type="project" value="TreeGrafter"/>
</dbReference>
<dbReference type="InterPro" id="IPR000846">
    <property type="entry name" value="DapB_N"/>
</dbReference>
<dbReference type="EMBL" id="CP009933">
    <property type="protein sequence ID" value="AKA68842.1"/>
    <property type="molecule type" value="Genomic_DNA"/>
</dbReference>
<gene>
    <name evidence="13" type="primary">dapB</name>
    <name evidence="16" type="ORF">CSCA_1717</name>
</gene>
<dbReference type="PANTHER" id="PTHR20836:SF0">
    <property type="entry name" value="4-HYDROXY-TETRAHYDRODIPICOLINATE REDUCTASE 1, CHLOROPLASTIC-RELATED"/>
    <property type="match status" value="1"/>
</dbReference>
<dbReference type="HAMAP" id="MF_00102">
    <property type="entry name" value="DapB"/>
    <property type="match status" value="1"/>
</dbReference>
<evidence type="ECO:0000313" key="16">
    <source>
        <dbReference type="EMBL" id="AKA68842.1"/>
    </source>
</evidence>
<dbReference type="GO" id="GO:0050661">
    <property type="term" value="F:NADP binding"/>
    <property type="evidence" value="ECO:0007669"/>
    <property type="project" value="UniProtKB-UniRule"/>
</dbReference>
<dbReference type="EC" id="1.17.1.8" evidence="10 13"/>
<dbReference type="SUPFAM" id="SSF55347">
    <property type="entry name" value="Glyceraldehyde-3-phosphate dehydrogenase-like, C-terminal domain"/>
    <property type="match status" value="1"/>
</dbReference>
<evidence type="ECO:0000256" key="9">
    <source>
        <dbReference type="ARBA" id="ARBA00037922"/>
    </source>
</evidence>
<feature type="binding site" evidence="13">
    <location>
        <position position="42"/>
    </location>
    <ligand>
        <name>NADP(+)</name>
        <dbReference type="ChEBI" id="CHEBI:58349"/>
    </ligand>
</feature>
<dbReference type="KEGG" id="csq:CSCA_1717"/>
<keyword evidence="5 13" id="KW-0220">Diaminopimelate biosynthesis</keyword>
<evidence type="ECO:0000256" key="5">
    <source>
        <dbReference type="ARBA" id="ARBA00022915"/>
    </source>
</evidence>
<keyword evidence="8 13" id="KW-0457">Lysine biosynthesis</keyword>
<keyword evidence="2 13" id="KW-0963">Cytoplasm</keyword>
<dbReference type="Pfam" id="PF01113">
    <property type="entry name" value="DapB_N"/>
    <property type="match status" value="1"/>
</dbReference>
<evidence type="ECO:0000256" key="1">
    <source>
        <dbReference type="ARBA" id="ARBA00006642"/>
    </source>
</evidence>
<evidence type="ECO:0000313" key="17">
    <source>
        <dbReference type="Proteomes" id="UP000033115"/>
    </source>
</evidence>
<proteinExistence type="inferred from homology"/>
<dbReference type="UniPathway" id="UPA00034">
    <property type="reaction ID" value="UER00018"/>
</dbReference>
<comment type="function">
    <text evidence="13">Catalyzes the conversion of 4-hydroxy-tetrahydrodipicolinate (HTPA) to tetrahydrodipicolinate.</text>
</comment>
<evidence type="ECO:0000256" key="11">
    <source>
        <dbReference type="ARBA" id="ARBA00049080"/>
    </source>
</evidence>
<dbReference type="InterPro" id="IPR036291">
    <property type="entry name" value="NAD(P)-bd_dom_sf"/>
</dbReference>
<dbReference type="Gene3D" id="3.30.360.10">
    <property type="entry name" value="Dihydrodipicolinate Reductase, domain 2"/>
    <property type="match status" value="1"/>
</dbReference>
<dbReference type="NCBIfam" id="TIGR00036">
    <property type="entry name" value="dapB"/>
    <property type="match status" value="1"/>
</dbReference>